<accession>A0A2H0YLR5</accession>
<dbReference type="Gene3D" id="3.30.2310.20">
    <property type="entry name" value="RelE-like"/>
    <property type="match status" value="1"/>
</dbReference>
<evidence type="ECO:0000313" key="3">
    <source>
        <dbReference type="EMBL" id="PIS39356.1"/>
    </source>
</evidence>
<sequence length="85" mass="10360">MSDEDIFYSISFSSISKIARDIQKRIDEKLRFYILQKNPLQFVEPLKDSRFGNWRFRIGDYRILFDVEEDKIIILKVGHRKDVYR</sequence>
<dbReference type="SUPFAM" id="SSF143011">
    <property type="entry name" value="RelE-like"/>
    <property type="match status" value="1"/>
</dbReference>
<organism evidence="3 4">
    <name type="scientific">Candidatus Nealsonbacteria bacterium CG08_land_8_20_14_0_20_38_20</name>
    <dbReference type="NCBI Taxonomy" id="1974705"/>
    <lineage>
        <taxon>Bacteria</taxon>
        <taxon>Candidatus Nealsoniibacteriota</taxon>
    </lineage>
</organism>
<evidence type="ECO:0000256" key="2">
    <source>
        <dbReference type="ARBA" id="ARBA00022649"/>
    </source>
</evidence>
<dbReference type="PANTHER" id="PTHR35601:SF1">
    <property type="entry name" value="TOXIN RELE"/>
    <property type="match status" value="1"/>
</dbReference>
<comment type="similarity">
    <text evidence="1">Belongs to the RelE toxin family.</text>
</comment>
<comment type="caution">
    <text evidence="3">The sequence shown here is derived from an EMBL/GenBank/DDBJ whole genome shotgun (WGS) entry which is preliminary data.</text>
</comment>
<dbReference type="EMBL" id="PEYD01000046">
    <property type="protein sequence ID" value="PIS39356.1"/>
    <property type="molecule type" value="Genomic_DNA"/>
</dbReference>
<dbReference type="InterPro" id="IPR035093">
    <property type="entry name" value="RelE/ParE_toxin_dom_sf"/>
</dbReference>
<evidence type="ECO:0000256" key="1">
    <source>
        <dbReference type="ARBA" id="ARBA00006226"/>
    </source>
</evidence>
<gene>
    <name evidence="3" type="ORF">COT33_02410</name>
</gene>
<proteinExistence type="inferred from homology"/>
<reference evidence="4" key="1">
    <citation type="submission" date="2017-09" db="EMBL/GenBank/DDBJ databases">
        <title>Depth-based differentiation of microbial function through sediment-hosted aquifers and enrichment of novel symbionts in the deep terrestrial subsurface.</title>
        <authorList>
            <person name="Probst A.J."/>
            <person name="Ladd B."/>
            <person name="Jarett J.K."/>
            <person name="Geller-Mcgrath D.E."/>
            <person name="Sieber C.M.K."/>
            <person name="Emerson J.B."/>
            <person name="Anantharaman K."/>
            <person name="Thomas B.C."/>
            <person name="Malmstrom R."/>
            <person name="Stieglmeier M."/>
            <person name="Klingl A."/>
            <person name="Woyke T."/>
            <person name="Ryan C.M."/>
            <person name="Banfield J.F."/>
        </authorList>
    </citation>
    <scope>NUCLEOTIDE SEQUENCE [LARGE SCALE GENOMIC DNA]</scope>
</reference>
<dbReference type="AlphaFoldDB" id="A0A2H0YLR5"/>
<name>A0A2H0YLR5_9BACT</name>
<keyword evidence="2" id="KW-1277">Toxin-antitoxin system</keyword>
<dbReference type="InterPro" id="IPR007712">
    <property type="entry name" value="RelE/ParE_toxin"/>
</dbReference>
<evidence type="ECO:0000313" key="4">
    <source>
        <dbReference type="Proteomes" id="UP000230088"/>
    </source>
</evidence>
<protein>
    <submittedName>
        <fullName evidence="3">Type II toxin-antitoxin system mRNA interferase toxin, RelE/StbE family</fullName>
    </submittedName>
</protein>
<dbReference type="Proteomes" id="UP000230088">
    <property type="component" value="Unassembled WGS sequence"/>
</dbReference>
<dbReference type="Pfam" id="PF05016">
    <property type="entry name" value="ParE_toxin"/>
    <property type="match status" value="1"/>
</dbReference>
<dbReference type="PANTHER" id="PTHR35601">
    <property type="entry name" value="TOXIN RELE"/>
    <property type="match status" value="1"/>
</dbReference>